<evidence type="ECO:0000313" key="1">
    <source>
        <dbReference type="EMBL" id="KAL1137713.1"/>
    </source>
</evidence>
<comment type="caution">
    <text evidence="1">The sequence shown here is derived from an EMBL/GenBank/DDBJ whole genome shotgun (WGS) entry which is preliminary data.</text>
</comment>
<organism evidence="1 2">
    <name type="scientific">Ranatra chinensis</name>
    <dbReference type="NCBI Taxonomy" id="642074"/>
    <lineage>
        <taxon>Eukaryota</taxon>
        <taxon>Metazoa</taxon>
        <taxon>Ecdysozoa</taxon>
        <taxon>Arthropoda</taxon>
        <taxon>Hexapoda</taxon>
        <taxon>Insecta</taxon>
        <taxon>Pterygota</taxon>
        <taxon>Neoptera</taxon>
        <taxon>Paraneoptera</taxon>
        <taxon>Hemiptera</taxon>
        <taxon>Heteroptera</taxon>
        <taxon>Panheteroptera</taxon>
        <taxon>Nepomorpha</taxon>
        <taxon>Nepidae</taxon>
        <taxon>Ranatrinae</taxon>
        <taxon>Ranatra</taxon>
    </lineage>
</organism>
<protein>
    <submittedName>
        <fullName evidence="1">Uncharacterized protein</fullName>
    </submittedName>
</protein>
<dbReference type="AlphaFoldDB" id="A0ABD0Z641"/>
<name>A0ABD0Z641_9HEMI</name>
<accession>A0ABD0Z641</accession>
<proteinExistence type="predicted"/>
<gene>
    <name evidence="1" type="ORF">AAG570_009409</name>
</gene>
<dbReference type="EMBL" id="JBFDAA010000004">
    <property type="protein sequence ID" value="KAL1137713.1"/>
    <property type="molecule type" value="Genomic_DNA"/>
</dbReference>
<dbReference type="Proteomes" id="UP001558652">
    <property type="component" value="Unassembled WGS sequence"/>
</dbReference>
<sequence length="214" mass="23478">MEPSASRPTTSVPLLPRGGFTQVQRVSNYKLENKRFCENGGAKHLRGGSLVAHFVKRWGCHREGVCVMGEEVQQRSSGWLSPGGSPGGAPPPPTTPYTVITSNGYPSPATMSSGSYDPYSPNGKIENIEVMDKARPPWRLITWEDYSLSMPRDYPTLNLRGGFKGCIWEEHTLIMFVIPNRFRLIAIISGAVLVVVHVTNVSSEQSSLVRTGFG</sequence>
<evidence type="ECO:0000313" key="2">
    <source>
        <dbReference type="Proteomes" id="UP001558652"/>
    </source>
</evidence>
<reference evidence="1 2" key="1">
    <citation type="submission" date="2024-07" db="EMBL/GenBank/DDBJ databases">
        <title>Chromosome-level genome assembly of the water stick insect Ranatra chinensis (Heteroptera: Nepidae).</title>
        <authorList>
            <person name="Liu X."/>
        </authorList>
    </citation>
    <scope>NUCLEOTIDE SEQUENCE [LARGE SCALE GENOMIC DNA]</scope>
    <source>
        <strain evidence="1">Cailab_2021Rc</strain>
        <tissue evidence="1">Muscle</tissue>
    </source>
</reference>
<keyword evidence="2" id="KW-1185">Reference proteome</keyword>